<feature type="compositionally biased region" description="Gly residues" evidence="1">
    <location>
        <begin position="257"/>
        <end position="277"/>
    </location>
</feature>
<feature type="transmembrane region" description="Helical" evidence="2">
    <location>
        <begin position="193"/>
        <end position="214"/>
    </location>
</feature>
<keyword evidence="2" id="KW-0472">Membrane</keyword>
<dbReference type="InterPro" id="IPR007621">
    <property type="entry name" value="TPM_dom"/>
</dbReference>
<keyword evidence="5" id="KW-1185">Reference proteome</keyword>
<dbReference type="AlphaFoldDB" id="A0A4V1LGH0"/>
<feature type="domain" description="TPM" evidence="3">
    <location>
        <begin position="33"/>
        <end position="148"/>
    </location>
</feature>
<evidence type="ECO:0000256" key="2">
    <source>
        <dbReference type="SAM" id="Phobius"/>
    </source>
</evidence>
<dbReference type="Pfam" id="PF04536">
    <property type="entry name" value="TPM_phosphatase"/>
    <property type="match status" value="1"/>
</dbReference>
<keyword evidence="2" id="KW-1133">Transmembrane helix</keyword>
<organism evidence="4 5">
    <name type="scientific">Anaerobacillus alkaliphilus</name>
    <dbReference type="NCBI Taxonomy" id="1548597"/>
    <lineage>
        <taxon>Bacteria</taxon>
        <taxon>Bacillati</taxon>
        <taxon>Bacillota</taxon>
        <taxon>Bacilli</taxon>
        <taxon>Bacillales</taxon>
        <taxon>Bacillaceae</taxon>
        <taxon>Anaerobacillus</taxon>
    </lineage>
</organism>
<sequence length="285" mass="31492">MDDGRWHLVKKWLLFILIFLLLPIEALAAPQKIFDYAELLTPDEVSQLESLATTYSDQHRVDIIVLTTNQTDGKSIEQYMGDFVDEQGYDDTVIITIDMLERDVMVAGFGKGEKYVDNYRGDIILEEITPYLSDGNFFGAFREFIEQANYYLGVEPEVRSTPNPSPNPSPGYNSDVNYNRNYQPAQDNIFFELWFQLLASVVVGGVTVGIMGYYSSGRKTTNARTYLDVGRSAVTASYDRFVRKTVTKTKKPSSNNKGGGGGFGGGGGGGFTGGGRSFSGSKGKF</sequence>
<evidence type="ECO:0000259" key="3">
    <source>
        <dbReference type="Pfam" id="PF04536"/>
    </source>
</evidence>
<gene>
    <name evidence="4" type="ORF">DS745_09130</name>
</gene>
<protein>
    <recommendedName>
        <fullName evidence="3">TPM domain-containing protein</fullName>
    </recommendedName>
</protein>
<dbReference type="OrthoDB" id="9806054at2"/>
<evidence type="ECO:0000256" key="1">
    <source>
        <dbReference type="SAM" id="MobiDB-lite"/>
    </source>
</evidence>
<dbReference type="EMBL" id="QOUX01000032">
    <property type="protein sequence ID" value="RXJ01634.1"/>
    <property type="molecule type" value="Genomic_DNA"/>
</dbReference>
<keyword evidence="2" id="KW-0812">Transmembrane</keyword>
<comment type="caution">
    <text evidence="4">The sequence shown here is derived from an EMBL/GenBank/DDBJ whole genome shotgun (WGS) entry which is preliminary data.</text>
</comment>
<feature type="region of interest" description="Disordered" evidence="1">
    <location>
        <begin position="247"/>
        <end position="285"/>
    </location>
</feature>
<evidence type="ECO:0000313" key="4">
    <source>
        <dbReference type="EMBL" id="RXJ01634.1"/>
    </source>
</evidence>
<evidence type="ECO:0000313" key="5">
    <source>
        <dbReference type="Proteomes" id="UP000290649"/>
    </source>
</evidence>
<name>A0A4V1LGH0_9BACI</name>
<accession>A0A4V1LGH0</accession>
<reference evidence="4 5" key="1">
    <citation type="journal article" date="2019" name="Int. J. Syst. Evol. Microbiol.">
        <title>Anaerobacillus alkaliphilus sp. nov., a novel alkaliphilic and moderately halophilic bacterium.</title>
        <authorList>
            <person name="Borsodi A.K."/>
            <person name="Aszalos J.M."/>
            <person name="Bihari P."/>
            <person name="Nagy I."/>
            <person name="Schumann P."/>
            <person name="Sproer C."/>
            <person name="Kovacs A.L."/>
            <person name="Boka K."/>
            <person name="Dobosy P."/>
            <person name="Ovari M."/>
            <person name="Szili-Kovacs T."/>
            <person name="Toth E."/>
        </authorList>
    </citation>
    <scope>NUCLEOTIDE SEQUENCE [LARGE SCALE GENOMIC DNA]</scope>
    <source>
        <strain evidence="4 5">B16-10</strain>
    </source>
</reference>
<dbReference type="Proteomes" id="UP000290649">
    <property type="component" value="Unassembled WGS sequence"/>
</dbReference>
<proteinExistence type="predicted"/>
<dbReference type="Gene3D" id="3.10.310.50">
    <property type="match status" value="1"/>
</dbReference>